<dbReference type="PANTHER" id="PTHR32063:SF33">
    <property type="entry name" value="RND SUPERFAMILY EFFLUX PUMP PERMEASE COMPONENT"/>
    <property type="match status" value="1"/>
</dbReference>
<evidence type="ECO:0000256" key="1">
    <source>
        <dbReference type="SAM" id="Phobius"/>
    </source>
</evidence>
<dbReference type="Gene3D" id="1.20.1640.10">
    <property type="entry name" value="Multidrug efflux transporter AcrB transmembrane domain"/>
    <property type="match status" value="1"/>
</dbReference>
<keyword evidence="1" id="KW-0812">Transmembrane</keyword>
<dbReference type="Pfam" id="PF00873">
    <property type="entry name" value="ACR_tran"/>
    <property type="match status" value="1"/>
</dbReference>
<dbReference type="GO" id="GO:0042910">
    <property type="term" value="F:xenobiotic transmembrane transporter activity"/>
    <property type="evidence" value="ECO:0007669"/>
    <property type="project" value="TreeGrafter"/>
</dbReference>
<keyword evidence="1" id="KW-1133">Transmembrane helix</keyword>
<feature type="transmembrane region" description="Helical" evidence="1">
    <location>
        <begin position="72"/>
        <end position="94"/>
    </location>
</feature>
<dbReference type="PANTHER" id="PTHR32063">
    <property type="match status" value="1"/>
</dbReference>
<keyword evidence="1" id="KW-0472">Membrane</keyword>
<accession>A0A455UC40</accession>
<sequence>MGIPTAFLGAMLFLPWVGVSLNMMSMFAFIIALGIVVDDAIIVGENIYSYREEGYSLRDAAVKGASEIATPLTFAILSNIVAFLPLLFLPGFFGTDFCHRAGRRGHRVFNFLAGSARHSTGPPSP</sequence>
<name>A0A455UC40_9GAMM</name>
<dbReference type="AlphaFoldDB" id="A0A455UC40"/>
<dbReference type="KEGG" id="hsr:HSBAA_51020"/>
<evidence type="ECO:0000313" key="2">
    <source>
        <dbReference type="EMBL" id="BBI63796.1"/>
    </source>
</evidence>
<reference evidence="2 3" key="1">
    <citation type="journal article" date="2019" name="Microbiol. Resour. Announc.">
        <title>Complete Genome Sequence of Halomonas sulfidaeris Strain Esulfide1 Isolated from a Metal Sulfide Rock at a Depth of 2,200 Meters, Obtained Using Nanopore Sequencing.</title>
        <authorList>
            <person name="Saito M."/>
            <person name="Nishigata A."/>
            <person name="Galipon J."/>
            <person name="Arakawa K."/>
        </authorList>
    </citation>
    <scope>NUCLEOTIDE SEQUENCE [LARGE SCALE GENOMIC DNA]</scope>
    <source>
        <strain evidence="2 3">ATCC BAA-803</strain>
    </source>
</reference>
<feature type="transmembrane region" description="Helical" evidence="1">
    <location>
        <begin position="12"/>
        <end position="37"/>
    </location>
</feature>
<gene>
    <name evidence="2" type="ORF">HSBAA_51020</name>
</gene>
<dbReference type="PRINTS" id="PR00702">
    <property type="entry name" value="ACRIFLAVINRP"/>
</dbReference>
<dbReference type="InterPro" id="IPR001036">
    <property type="entry name" value="Acrflvin-R"/>
</dbReference>
<proteinExistence type="predicted"/>
<protein>
    <recommendedName>
        <fullName evidence="4">SSD domain-containing protein</fullName>
    </recommendedName>
</protein>
<dbReference type="Proteomes" id="UP000320231">
    <property type="component" value="Chromosome"/>
</dbReference>
<evidence type="ECO:0000313" key="3">
    <source>
        <dbReference type="Proteomes" id="UP000320231"/>
    </source>
</evidence>
<evidence type="ECO:0008006" key="4">
    <source>
        <dbReference type="Google" id="ProtNLM"/>
    </source>
</evidence>
<organism evidence="2 3">
    <name type="scientific">Vreelandella sulfidaeris</name>
    <dbReference type="NCBI Taxonomy" id="115553"/>
    <lineage>
        <taxon>Bacteria</taxon>
        <taxon>Pseudomonadati</taxon>
        <taxon>Pseudomonadota</taxon>
        <taxon>Gammaproteobacteria</taxon>
        <taxon>Oceanospirillales</taxon>
        <taxon>Halomonadaceae</taxon>
        <taxon>Vreelandella</taxon>
    </lineage>
</organism>
<dbReference type="EMBL" id="AP019514">
    <property type="protein sequence ID" value="BBI63796.1"/>
    <property type="molecule type" value="Genomic_DNA"/>
</dbReference>
<dbReference type="SUPFAM" id="SSF82866">
    <property type="entry name" value="Multidrug efflux transporter AcrB transmembrane domain"/>
    <property type="match status" value="1"/>
</dbReference>
<dbReference type="GO" id="GO:0005886">
    <property type="term" value="C:plasma membrane"/>
    <property type="evidence" value="ECO:0007669"/>
    <property type="project" value="TreeGrafter"/>
</dbReference>